<name>A0ABS8V955_DATST</name>
<sequence>MGYKSSPLFPCLTFLPLADRPHLRFTGSSPVQLKGCEVFGFPALAPAVHWCLSMDRWLVTTPASEFLSTSVLSPAVLRCLFSVCESPSFFQPVGNYDQSGISPVSSGGASVINFLSMLFAEFHDFFNQVKYL</sequence>
<evidence type="ECO:0000313" key="1">
    <source>
        <dbReference type="EMBL" id="MCD9643264.1"/>
    </source>
</evidence>
<evidence type="ECO:0000313" key="2">
    <source>
        <dbReference type="Proteomes" id="UP000823775"/>
    </source>
</evidence>
<organism evidence="1 2">
    <name type="scientific">Datura stramonium</name>
    <name type="common">Jimsonweed</name>
    <name type="synonym">Common thornapple</name>
    <dbReference type="NCBI Taxonomy" id="4076"/>
    <lineage>
        <taxon>Eukaryota</taxon>
        <taxon>Viridiplantae</taxon>
        <taxon>Streptophyta</taxon>
        <taxon>Embryophyta</taxon>
        <taxon>Tracheophyta</taxon>
        <taxon>Spermatophyta</taxon>
        <taxon>Magnoliopsida</taxon>
        <taxon>eudicotyledons</taxon>
        <taxon>Gunneridae</taxon>
        <taxon>Pentapetalae</taxon>
        <taxon>asterids</taxon>
        <taxon>lamiids</taxon>
        <taxon>Solanales</taxon>
        <taxon>Solanaceae</taxon>
        <taxon>Solanoideae</taxon>
        <taxon>Datureae</taxon>
        <taxon>Datura</taxon>
    </lineage>
</organism>
<dbReference type="EMBL" id="JACEIK010003841">
    <property type="protein sequence ID" value="MCD9643264.1"/>
    <property type="molecule type" value="Genomic_DNA"/>
</dbReference>
<keyword evidence="2" id="KW-1185">Reference proteome</keyword>
<protein>
    <submittedName>
        <fullName evidence="1">Uncharacterized protein</fullName>
    </submittedName>
</protein>
<dbReference type="Proteomes" id="UP000823775">
    <property type="component" value="Unassembled WGS sequence"/>
</dbReference>
<proteinExistence type="predicted"/>
<accession>A0ABS8V955</accession>
<gene>
    <name evidence="1" type="ORF">HAX54_030582</name>
</gene>
<comment type="caution">
    <text evidence="1">The sequence shown here is derived from an EMBL/GenBank/DDBJ whole genome shotgun (WGS) entry which is preliminary data.</text>
</comment>
<reference evidence="1 2" key="1">
    <citation type="journal article" date="2021" name="BMC Genomics">
        <title>Datura genome reveals duplications of psychoactive alkaloid biosynthetic genes and high mutation rate following tissue culture.</title>
        <authorList>
            <person name="Rajewski A."/>
            <person name="Carter-House D."/>
            <person name="Stajich J."/>
            <person name="Litt A."/>
        </authorList>
    </citation>
    <scope>NUCLEOTIDE SEQUENCE [LARGE SCALE GENOMIC DNA]</scope>
    <source>
        <strain evidence="1">AR-01</strain>
    </source>
</reference>